<dbReference type="Gene3D" id="3.40.50.1820">
    <property type="entry name" value="alpha/beta hydrolase"/>
    <property type="match status" value="1"/>
</dbReference>
<evidence type="ECO:0000313" key="6">
    <source>
        <dbReference type="Proteomes" id="UP000258309"/>
    </source>
</evidence>
<dbReference type="InterPro" id="IPR002168">
    <property type="entry name" value="Lipase_GDXG_HIS_AS"/>
</dbReference>
<sequence length="563" mass="62659">MPGSIFPKQPASMLEVASWRTVRNDNISLDNIAEERVLSIKNVNLHGFISIHGVANFLNVPFATIPARFKTATPLSLTELKGDLDATQYGPRCPQPPDHIHIIMHHMFEKQSMEQRQSELDCLHVNIYGPPEAILEKKGEKLPVFVYIHGGAFNAGDNTTEFDGNHLVKRSIELGKPIIIVTINYRVNALGFLSSRELIAEAEANGEVPVLNQGLNDQKLALQWIHSHIAHFHGNEARLTVSGESAGALSIWFHLQGKTPLFNQAIIQSLPYPKLQTLERAQAAFDDLVASVGIPATASAEEKLASLRNISIAKLVLHIDVSSAVTPVIDPNWFRSSDTVPMFSPEYWANIPSWCERVITGHTKDEASLFFLPALANLTADGLSEILKGLDASPKLIETIFSSKQALTPSRALIAYGTSAMFARPIIDLTDAAARQGKSVWMYEIRVTDPYPGPLHGFTWHSMGVPIMFNQPSCQNFEELAHTAEKMSSAYTYFFHGLDPWEPYSVNRRKWIWNGKESGMSNDGTDDEIWTLIKGNKEREENFKQAGDKLLGAVFKLQDKRDN</sequence>
<protein>
    <recommendedName>
        <fullName evidence="4">Carboxylesterase type B domain-containing protein</fullName>
    </recommendedName>
</protein>
<evidence type="ECO:0000313" key="5">
    <source>
        <dbReference type="EMBL" id="RFU26020.1"/>
    </source>
</evidence>
<evidence type="ECO:0000256" key="2">
    <source>
        <dbReference type="ARBA" id="ARBA00010515"/>
    </source>
</evidence>
<comment type="similarity">
    <text evidence="2">Belongs to the 'GDXG' lipolytic enzyme family.</text>
</comment>
<dbReference type="InterPro" id="IPR029058">
    <property type="entry name" value="AB_hydrolase_fold"/>
</dbReference>
<dbReference type="Proteomes" id="UP000258309">
    <property type="component" value="Unassembled WGS sequence"/>
</dbReference>
<reference evidence="5 6" key="1">
    <citation type="submission" date="2018-05" db="EMBL/GenBank/DDBJ databases">
        <title>Draft genome sequence of Scytalidium lignicola DSM 105466, a ubiquitous saprotrophic fungus.</title>
        <authorList>
            <person name="Buettner E."/>
            <person name="Gebauer A.M."/>
            <person name="Hofrichter M."/>
            <person name="Liers C."/>
            <person name="Kellner H."/>
        </authorList>
    </citation>
    <scope>NUCLEOTIDE SEQUENCE [LARGE SCALE GENOMIC DNA]</scope>
    <source>
        <strain evidence="5 6">DSM 105466</strain>
    </source>
</reference>
<feature type="domain" description="Carboxylesterase type B" evidence="4">
    <location>
        <begin position="53"/>
        <end position="492"/>
    </location>
</feature>
<dbReference type="InterPro" id="IPR002018">
    <property type="entry name" value="CarbesteraseB"/>
</dbReference>
<evidence type="ECO:0000256" key="3">
    <source>
        <dbReference type="ARBA" id="ARBA00022801"/>
    </source>
</evidence>
<dbReference type="OMA" id="WCERVIT"/>
<feature type="non-terminal residue" evidence="5">
    <location>
        <position position="563"/>
    </location>
</feature>
<comment type="caution">
    <text evidence="5">The sequence shown here is derived from an EMBL/GenBank/DDBJ whole genome shotgun (WGS) entry which is preliminary data.</text>
</comment>
<gene>
    <name evidence="5" type="ORF">B7463_g10326</name>
</gene>
<proteinExistence type="inferred from homology"/>
<dbReference type="AlphaFoldDB" id="A0A3E2GY00"/>
<comment type="similarity">
    <text evidence="1">Belongs to the type-B carboxylesterase/lipase family.</text>
</comment>
<dbReference type="GO" id="GO:0016787">
    <property type="term" value="F:hydrolase activity"/>
    <property type="evidence" value="ECO:0007669"/>
    <property type="project" value="UniProtKB-KW"/>
</dbReference>
<dbReference type="EMBL" id="NCSJ02000290">
    <property type="protein sequence ID" value="RFU26020.1"/>
    <property type="molecule type" value="Genomic_DNA"/>
</dbReference>
<name>A0A3E2GY00_SCYLI</name>
<evidence type="ECO:0000259" key="4">
    <source>
        <dbReference type="Pfam" id="PF00135"/>
    </source>
</evidence>
<organism evidence="5 6">
    <name type="scientific">Scytalidium lignicola</name>
    <name type="common">Hyphomycete</name>
    <dbReference type="NCBI Taxonomy" id="5539"/>
    <lineage>
        <taxon>Eukaryota</taxon>
        <taxon>Fungi</taxon>
        <taxon>Dikarya</taxon>
        <taxon>Ascomycota</taxon>
        <taxon>Pezizomycotina</taxon>
        <taxon>Leotiomycetes</taxon>
        <taxon>Leotiomycetes incertae sedis</taxon>
        <taxon>Scytalidium</taxon>
    </lineage>
</organism>
<keyword evidence="6" id="KW-1185">Reference proteome</keyword>
<accession>A0A3E2GY00</accession>
<dbReference type="PANTHER" id="PTHR43142">
    <property type="entry name" value="CARBOXYLIC ESTER HYDROLASE"/>
    <property type="match status" value="1"/>
</dbReference>
<dbReference type="PANTHER" id="PTHR43142:SF1">
    <property type="entry name" value="CARBOXYLIC ESTER HYDROLASE"/>
    <property type="match status" value="1"/>
</dbReference>
<dbReference type="OrthoDB" id="3200163at2759"/>
<dbReference type="SUPFAM" id="SSF53474">
    <property type="entry name" value="alpha/beta-Hydrolases"/>
    <property type="match status" value="1"/>
</dbReference>
<evidence type="ECO:0000256" key="1">
    <source>
        <dbReference type="ARBA" id="ARBA00005964"/>
    </source>
</evidence>
<dbReference type="STRING" id="5539.A0A3E2GY00"/>
<keyword evidence="3" id="KW-0378">Hydrolase</keyword>
<feature type="non-terminal residue" evidence="5">
    <location>
        <position position="1"/>
    </location>
</feature>
<dbReference type="Pfam" id="PF00135">
    <property type="entry name" value="COesterase"/>
    <property type="match status" value="1"/>
</dbReference>
<dbReference type="PROSITE" id="PS01173">
    <property type="entry name" value="LIPASE_GDXG_HIS"/>
    <property type="match status" value="1"/>
</dbReference>